<dbReference type="AlphaFoldDB" id="A0A2V5HGF6"/>
<gene>
    <name evidence="4" type="ORF">BO99DRAFT_484779</name>
</gene>
<name>A0A2V5HGF6_ASPV1</name>
<dbReference type="CDD" id="cd11717">
    <property type="entry name" value="THUMP_THUMPD1_like"/>
    <property type="match status" value="1"/>
</dbReference>
<dbReference type="PROSITE" id="PS51165">
    <property type="entry name" value="THUMP"/>
    <property type="match status" value="1"/>
</dbReference>
<dbReference type="Proteomes" id="UP000249829">
    <property type="component" value="Unassembled WGS sequence"/>
</dbReference>
<dbReference type="SMART" id="SM00981">
    <property type="entry name" value="THUMP"/>
    <property type="match status" value="1"/>
</dbReference>
<dbReference type="GO" id="GO:0006400">
    <property type="term" value="P:tRNA modification"/>
    <property type="evidence" value="ECO:0007669"/>
    <property type="project" value="InterPro"/>
</dbReference>
<dbReference type="InterPro" id="IPR004114">
    <property type="entry name" value="THUMP_dom"/>
</dbReference>
<dbReference type="OMA" id="MNEKACV"/>
<evidence type="ECO:0000256" key="1">
    <source>
        <dbReference type="PROSITE-ProRule" id="PRU00529"/>
    </source>
</evidence>
<dbReference type="InterPro" id="IPR040183">
    <property type="entry name" value="THUMPD1-like"/>
</dbReference>
<dbReference type="PANTHER" id="PTHR13452">
    <property type="entry name" value="THUMP DOMAIN CONTAINING PROTEIN 1-RELATED"/>
    <property type="match status" value="1"/>
</dbReference>
<evidence type="ECO:0000313" key="5">
    <source>
        <dbReference type="Proteomes" id="UP000249829"/>
    </source>
</evidence>
<keyword evidence="5" id="KW-1185">Reference proteome</keyword>
<keyword evidence="1" id="KW-0694">RNA-binding</keyword>
<reference evidence="4 5" key="1">
    <citation type="submission" date="2018-02" db="EMBL/GenBank/DDBJ databases">
        <title>The genomes of Aspergillus section Nigri reveals drivers in fungal speciation.</title>
        <authorList>
            <consortium name="DOE Joint Genome Institute"/>
            <person name="Vesth T.C."/>
            <person name="Nybo J."/>
            <person name="Theobald S."/>
            <person name="Brandl J."/>
            <person name="Frisvad J.C."/>
            <person name="Nielsen K.F."/>
            <person name="Lyhne E.K."/>
            <person name="Kogle M.E."/>
            <person name="Kuo A."/>
            <person name="Riley R."/>
            <person name="Clum A."/>
            <person name="Nolan M."/>
            <person name="Lipzen A."/>
            <person name="Salamov A."/>
            <person name="Henrissat B."/>
            <person name="Wiebenga A."/>
            <person name="De vries R.P."/>
            <person name="Grigoriev I.V."/>
            <person name="Mortensen U.H."/>
            <person name="Andersen M.R."/>
            <person name="Baker S.E."/>
        </authorList>
    </citation>
    <scope>NUCLEOTIDE SEQUENCE [LARGE SCALE GENOMIC DNA]</scope>
    <source>
        <strain evidence="4 5">CBS 115571</strain>
    </source>
</reference>
<dbReference type="FunFam" id="3.30.2300.10:FF:000001">
    <property type="entry name" value="THUMP domain-containing protein 1"/>
    <property type="match status" value="1"/>
</dbReference>
<dbReference type="EMBL" id="KZ825196">
    <property type="protein sequence ID" value="PYI15080.1"/>
    <property type="molecule type" value="Genomic_DNA"/>
</dbReference>
<dbReference type="GO" id="GO:0003723">
    <property type="term" value="F:RNA binding"/>
    <property type="evidence" value="ECO:0007669"/>
    <property type="project" value="UniProtKB-UniRule"/>
</dbReference>
<dbReference type="SUPFAM" id="SSF143437">
    <property type="entry name" value="THUMP domain-like"/>
    <property type="match status" value="1"/>
</dbReference>
<dbReference type="STRING" id="1450538.A0A2V5HGF6"/>
<feature type="region of interest" description="Disordered" evidence="2">
    <location>
        <begin position="1"/>
        <end position="43"/>
    </location>
</feature>
<proteinExistence type="predicted"/>
<organism evidence="4 5">
    <name type="scientific">Aspergillus violaceofuscus (strain CBS 115571)</name>
    <dbReference type="NCBI Taxonomy" id="1450538"/>
    <lineage>
        <taxon>Eukaryota</taxon>
        <taxon>Fungi</taxon>
        <taxon>Dikarya</taxon>
        <taxon>Ascomycota</taxon>
        <taxon>Pezizomycotina</taxon>
        <taxon>Eurotiomycetes</taxon>
        <taxon>Eurotiomycetidae</taxon>
        <taxon>Eurotiales</taxon>
        <taxon>Aspergillaceae</taxon>
        <taxon>Aspergillus</taxon>
    </lineage>
</organism>
<dbReference type="PANTHER" id="PTHR13452:SF10">
    <property type="entry name" value="THUMP DOMAIN-CONTAINING PROTEIN 1"/>
    <property type="match status" value="1"/>
</dbReference>
<evidence type="ECO:0000259" key="3">
    <source>
        <dbReference type="PROSITE" id="PS51165"/>
    </source>
</evidence>
<protein>
    <submittedName>
        <fullName evidence="4">THUMP domain protein</fullName>
    </submittedName>
</protein>
<feature type="domain" description="THUMP" evidence="3">
    <location>
        <begin position="143"/>
        <end position="248"/>
    </location>
</feature>
<evidence type="ECO:0000256" key="2">
    <source>
        <dbReference type="SAM" id="MobiDB-lite"/>
    </source>
</evidence>
<sequence length="277" mass="30476">MAGKGKRSMPDNMSAQSSKKRKGGGGGGGQWRKPGNKAGIEGGDWGVFVSCDIGKESKCMSEAVDLFTQSIEGSEKVNDGDKSDSDEDDIEAMIKKEVEGLKPSQAKSRPFQAIRMDLPCLSFIRFDKSIDPEQMVHQLCLEAHAHPEKKRSRYIQRMTPVKSVRKTLSVELESFARDVLKPHFHSGGPPKKYAIRPVVRSNKKFSRDTVIKTVADVVGPEHPVDLKNYDILINVMVIQNVIGIGVAGSDYEQLKKYNLAELYTPTAAAQAAEPSEV</sequence>
<accession>A0A2V5HGF6</accession>
<dbReference type="Pfam" id="PF02926">
    <property type="entry name" value="THUMP"/>
    <property type="match status" value="1"/>
</dbReference>
<evidence type="ECO:0000313" key="4">
    <source>
        <dbReference type="EMBL" id="PYI15080.1"/>
    </source>
</evidence>
<dbReference type="Gene3D" id="3.30.2300.10">
    <property type="entry name" value="THUMP superfamily"/>
    <property type="match status" value="1"/>
</dbReference>